<dbReference type="AlphaFoldDB" id="E0VMM1"/>
<keyword evidence="7 12" id="KW-1133">Transmembrane helix</keyword>
<dbReference type="HOGENOM" id="CLU_012949_0_2_1"/>
<evidence type="ECO:0000256" key="7">
    <source>
        <dbReference type="ARBA" id="ARBA00022989"/>
    </source>
</evidence>
<evidence type="ECO:0000256" key="12">
    <source>
        <dbReference type="RuleBase" id="RU362059"/>
    </source>
</evidence>
<comment type="catalytic activity">
    <reaction evidence="12">
        <text>glucuronate acceptor + UDP-alpha-D-glucuronate = acceptor beta-D-glucuronoside + UDP + H(+)</text>
        <dbReference type="Rhea" id="RHEA:21032"/>
        <dbReference type="ChEBI" id="CHEBI:15378"/>
        <dbReference type="ChEBI" id="CHEBI:58052"/>
        <dbReference type="ChEBI" id="CHEBI:58223"/>
        <dbReference type="ChEBI" id="CHEBI:132367"/>
        <dbReference type="ChEBI" id="CHEBI:132368"/>
        <dbReference type="EC" id="2.4.1.17"/>
    </reaction>
</comment>
<dbReference type="EC" id="2.4.1.17" evidence="12"/>
<keyword evidence="9" id="KW-0325">Glycoprotein</keyword>
<feature type="transmembrane region" description="Helical" evidence="12">
    <location>
        <begin position="472"/>
        <end position="496"/>
    </location>
</feature>
<evidence type="ECO:0000256" key="9">
    <source>
        <dbReference type="ARBA" id="ARBA00023180"/>
    </source>
</evidence>
<evidence type="ECO:0000256" key="1">
    <source>
        <dbReference type="ARBA" id="ARBA00004240"/>
    </source>
</evidence>
<dbReference type="Proteomes" id="UP000009046">
    <property type="component" value="Unassembled WGS sequence"/>
</dbReference>
<evidence type="ECO:0000313" key="14">
    <source>
        <dbReference type="EnsemblMetazoa" id="PHUM313730-PA"/>
    </source>
</evidence>
<keyword evidence="15" id="KW-1185">Reference proteome</keyword>
<protein>
    <recommendedName>
        <fullName evidence="12">UDP-glucuronosyltransferase</fullName>
        <ecNumber evidence="12">2.4.1.17</ecNumber>
    </recommendedName>
</protein>
<dbReference type="OMA" id="ARATFWI"/>
<evidence type="ECO:0000256" key="4">
    <source>
        <dbReference type="ARBA" id="ARBA00022679"/>
    </source>
</evidence>
<dbReference type="VEuPathDB" id="VectorBase:PHUM313730"/>
<keyword evidence="8 12" id="KW-0472">Membrane</keyword>
<evidence type="ECO:0000256" key="3">
    <source>
        <dbReference type="ARBA" id="ARBA00022676"/>
    </source>
</evidence>
<dbReference type="eggNOG" id="KOG1192">
    <property type="taxonomic scope" value="Eukaryota"/>
</dbReference>
<dbReference type="PROSITE" id="PS00375">
    <property type="entry name" value="UDPGT"/>
    <property type="match status" value="1"/>
</dbReference>
<dbReference type="InterPro" id="IPR002213">
    <property type="entry name" value="UDP_glucos_trans"/>
</dbReference>
<sequence>MIFLIFFGIFFISNSCFGANILYLVPLPAKSHYILGEKLVKELAGRGHEITIISSFKMSNPPKNIKEIIMPASLEDFGLFNKGKESGTFQLRKMSPIDFILFSAVGNMMTNKTLSDPNVRNLLKSNKKFDLIIGECFLTEGLLGGFSYKYKAPMIGVATFIPNTWSNEMVGNPASSAYVPEPILPYTNEMTFYERCMNFFYGMLSQYAYYNRHIPAQDKIMKSFFGQNVPDLRELIRNTSLVLVNHHHSMSFPRPYLPNMIEIGGYHVNPPKPLPKDLQKYMDESKDGVILFSMGSNLKSSDLPESRLVEILTAFSKLKQRVIWKFEKEDLPNIPENVLISKWLPQSDILAHPKVKLFVTHGGGLSLTEAVDRGVPVVAIPIFGDQPLNVKFVEKFKIGVGLEYEEISGKKLLESINEVLNNPMYDSNVKQKSKILKDNPMTQLETAMYWIEYVIRHDGAPHLRSATQNLTWYQIYLLDVFAFLAVVVLTFFFIVYKLLKCLKNCLCRGKKEKNVSSLKKNK</sequence>
<organism>
    <name type="scientific">Pediculus humanus subsp. corporis</name>
    <name type="common">Body louse</name>
    <dbReference type="NCBI Taxonomy" id="121224"/>
    <lineage>
        <taxon>Eukaryota</taxon>
        <taxon>Metazoa</taxon>
        <taxon>Ecdysozoa</taxon>
        <taxon>Arthropoda</taxon>
        <taxon>Hexapoda</taxon>
        <taxon>Insecta</taxon>
        <taxon>Pterygota</taxon>
        <taxon>Neoptera</taxon>
        <taxon>Paraneoptera</taxon>
        <taxon>Psocodea</taxon>
        <taxon>Troctomorpha</taxon>
        <taxon>Phthiraptera</taxon>
        <taxon>Anoplura</taxon>
        <taxon>Pediculidae</taxon>
        <taxon>Pediculus</taxon>
    </lineage>
</organism>
<dbReference type="SUPFAM" id="SSF53756">
    <property type="entry name" value="UDP-Glycosyltransferase/glycogen phosphorylase"/>
    <property type="match status" value="1"/>
</dbReference>
<evidence type="ECO:0000256" key="2">
    <source>
        <dbReference type="ARBA" id="ARBA00009995"/>
    </source>
</evidence>
<dbReference type="KEGG" id="phu:Phum_PHUM313730"/>
<dbReference type="GO" id="GO:0005783">
    <property type="term" value="C:endoplasmic reticulum"/>
    <property type="evidence" value="ECO:0007669"/>
    <property type="project" value="UniProtKB-SubCell"/>
</dbReference>
<keyword evidence="5 12" id="KW-0812">Transmembrane</keyword>
<dbReference type="GeneID" id="8235924"/>
<dbReference type="Gene3D" id="3.40.50.2000">
    <property type="entry name" value="Glycogen Phosphorylase B"/>
    <property type="match status" value="1"/>
</dbReference>
<dbReference type="OrthoDB" id="5835829at2759"/>
<dbReference type="Pfam" id="PF00201">
    <property type="entry name" value="UDPGT"/>
    <property type="match status" value="1"/>
</dbReference>
<evidence type="ECO:0000256" key="6">
    <source>
        <dbReference type="ARBA" id="ARBA00022824"/>
    </source>
</evidence>
<name>E0VMM1_PEDHC</name>
<dbReference type="CTD" id="8235924"/>
<dbReference type="RefSeq" id="XP_002427365.1">
    <property type="nucleotide sequence ID" value="XM_002427320.1"/>
</dbReference>
<evidence type="ECO:0000256" key="5">
    <source>
        <dbReference type="ARBA" id="ARBA00022692"/>
    </source>
</evidence>
<dbReference type="InterPro" id="IPR050271">
    <property type="entry name" value="UDP-glycosyltransferase"/>
</dbReference>
<dbReference type="GO" id="GO:0015020">
    <property type="term" value="F:glucuronosyltransferase activity"/>
    <property type="evidence" value="ECO:0007669"/>
    <property type="project" value="UniProtKB-EC"/>
</dbReference>
<gene>
    <name evidence="14" type="primary">8235924</name>
    <name evidence="13" type="ORF">Phum_PHUM313730</name>
</gene>
<proteinExistence type="inferred from homology"/>
<reference evidence="13" key="1">
    <citation type="submission" date="2007-04" db="EMBL/GenBank/DDBJ databases">
        <title>Annotation of Pediculus humanus corporis strain USDA.</title>
        <authorList>
            <person name="Kirkness E."/>
            <person name="Hannick L."/>
            <person name="Hass B."/>
            <person name="Bruggner R."/>
            <person name="Lawson D."/>
            <person name="Bidwell S."/>
            <person name="Joardar V."/>
            <person name="Caler E."/>
            <person name="Walenz B."/>
            <person name="Inman J."/>
            <person name="Schobel S."/>
            <person name="Galinsky K."/>
            <person name="Amedeo P."/>
            <person name="Strausberg R."/>
        </authorList>
    </citation>
    <scope>NUCLEOTIDE SEQUENCE</scope>
    <source>
        <strain evidence="13">USDA</strain>
    </source>
</reference>
<dbReference type="InterPro" id="IPR035595">
    <property type="entry name" value="UDP_glycos_trans_CS"/>
</dbReference>
<accession>E0VMM1</accession>
<evidence type="ECO:0000256" key="10">
    <source>
        <dbReference type="ARBA" id="ARBA00046288"/>
    </source>
</evidence>
<dbReference type="EnsemblMetazoa" id="PHUM313730-RA">
    <property type="protein sequence ID" value="PHUM313730-PA"/>
    <property type="gene ID" value="PHUM313730"/>
</dbReference>
<dbReference type="GO" id="GO:0016020">
    <property type="term" value="C:membrane"/>
    <property type="evidence" value="ECO:0007669"/>
    <property type="project" value="UniProtKB-SubCell"/>
</dbReference>
<keyword evidence="6" id="KW-0256">Endoplasmic reticulum</keyword>
<evidence type="ECO:0000313" key="15">
    <source>
        <dbReference type="Proteomes" id="UP000009046"/>
    </source>
</evidence>
<comment type="similarity">
    <text evidence="2 11">Belongs to the UDP-glycosyltransferase family.</text>
</comment>
<dbReference type="FunCoup" id="E0VMM1">
    <property type="interactions" value="339"/>
</dbReference>
<dbReference type="PANTHER" id="PTHR48043:SF159">
    <property type="entry name" value="EG:EG0003.4 PROTEIN-RELATED"/>
    <property type="match status" value="1"/>
</dbReference>
<evidence type="ECO:0000256" key="11">
    <source>
        <dbReference type="RuleBase" id="RU003718"/>
    </source>
</evidence>
<dbReference type="EMBL" id="DS235315">
    <property type="protein sequence ID" value="EEB14627.1"/>
    <property type="molecule type" value="Genomic_DNA"/>
</dbReference>
<dbReference type="EMBL" id="AAZO01003639">
    <property type="status" value="NOT_ANNOTATED_CDS"/>
    <property type="molecule type" value="Genomic_DNA"/>
</dbReference>
<evidence type="ECO:0000313" key="13">
    <source>
        <dbReference type="EMBL" id="EEB14627.1"/>
    </source>
</evidence>
<reference evidence="13" key="2">
    <citation type="submission" date="2007-04" db="EMBL/GenBank/DDBJ databases">
        <title>The genome of the human body louse.</title>
        <authorList>
            <consortium name="The Human Body Louse Genome Consortium"/>
            <person name="Kirkness E."/>
            <person name="Walenz B."/>
            <person name="Hass B."/>
            <person name="Bruggner R."/>
            <person name="Strausberg R."/>
        </authorList>
    </citation>
    <scope>NUCLEOTIDE SEQUENCE</scope>
    <source>
        <strain evidence="13">USDA</strain>
    </source>
</reference>
<keyword evidence="4 11" id="KW-0808">Transferase</keyword>
<dbReference type="CDD" id="cd03784">
    <property type="entry name" value="GT1_Gtf-like"/>
    <property type="match status" value="1"/>
</dbReference>
<dbReference type="PANTHER" id="PTHR48043">
    <property type="entry name" value="EG:EG0003.4 PROTEIN-RELATED"/>
    <property type="match status" value="1"/>
</dbReference>
<evidence type="ECO:0000256" key="8">
    <source>
        <dbReference type="ARBA" id="ARBA00023136"/>
    </source>
</evidence>
<dbReference type="InParanoid" id="E0VMM1"/>
<comment type="subcellular location">
    <subcellularLocation>
        <location evidence="10">Endomembrane system</location>
        <topology evidence="10">Single-pass type I membrane protein</topology>
    </subcellularLocation>
    <subcellularLocation>
        <location evidence="1">Endoplasmic reticulum</location>
    </subcellularLocation>
    <subcellularLocation>
        <location evidence="12">Membrane</location>
        <topology evidence="12">Single-pass membrane protein</topology>
    </subcellularLocation>
</comment>
<dbReference type="FunFam" id="3.40.50.2000:FF:000050">
    <property type="entry name" value="UDP-glucuronosyltransferase"/>
    <property type="match status" value="1"/>
</dbReference>
<reference evidence="14" key="3">
    <citation type="submission" date="2021-02" db="UniProtKB">
        <authorList>
            <consortium name="EnsemblMetazoa"/>
        </authorList>
    </citation>
    <scope>IDENTIFICATION</scope>
    <source>
        <strain evidence="14">USDA</strain>
    </source>
</reference>
<keyword evidence="3 11" id="KW-0328">Glycosyltransferase</keyword>